<name>A0A0G1SI94_9BACT</name>
<evidence type="ECO:0000313" key="3">
    <source>
        <dbReference type="Proteomes" id="UP000034794"/>
    </source>
</evidence>
<evidence type="ECO:0000313" key="2">
    <source>
        <dbReference type="EMBL" id="KKU33060.1"/>
    </source>
</evidence>
<keyword evidence="1" id="KW-0472">Membrane</keyword>
<comment type="caution">
    <text evidence="2">The sequence shown here is derived from an EMBL/GenBank/DDBJ whole genome shotgun (WGS) entry which is preliminary data.</text>
</comment>
<evidence type="ECO:0000256" key="1">
    <source>
        <dbReference type="SAM" id="Phobius"/>
    </source>
</evidence>
<accession>A0A0G1SI94</accession>
<dbReference type="EMBL" id="LCMI01000006">
    <property type="protein sequence ID" value="KKU33060.1"/>
    <property type="molecule type" value="Genomic_DNA"/>
</dbReference>
<organism evidence="2 3">
    <name type="scientific">Candidatus Collierbacteria bacterium GW2011_GWA2_46_26</name>
    <dbReference type="NCBI Taxonomy" id="1618381"/>
    <lineage>
        <taxon>Bacteria</taxon>
        <taxon>Candidatus Collieribacteriota</taxon>
    </lineage>
</organism>
<feature type="transmembrane region" description="Helical" evidence="1">
    <location>
        <begin position="36"/>
        <end position="60"/>
    </location>
</feature>
<reference evidence="2 3" key="1">
    <citation type="journal article" date="2015" name="Nature">
        <title>rRNA introns, odd ribosomes, and small enigmatic genomes across a large radiation of phyla.</title>
        <authorList>
            <person name="Brown C.T."/>
            <person name="Hug L.A."/>
            <person name="Thomas B.C."/>
            <person name="Sharon I."/>
            <person name="Castelle C.J."/>
            <person name="Singh A."/>
            <person name="Wilkins M.J."/>
            <person name="Williams K.H."/>
            <person name="Banfield J.F."/>
        </authorList>
    </citation>
    <scope>NUCLEOTIDE SEQUENCE [LARGE SCALE GENOMIC DNA]</scope>
</reference>
<dbReference type="Proteomes" id="UP000034794">
    <property type="component" value="Unassembled WGS sequence"/>
</dbReference>
<proteinExistence type="predicted"/>
<sequence length="73" mass="8246">MEASFGLFVVVLGLLYFAFLLIMWNVRSFENQFFKIMLLLTIMGFCLMAGSYGLLALWGLNLMIQLVTLGSLT</sequence>
<dbReference type="AlphaFoldDB" id="A0A0G1SI94"/>
<protein>
    <submittedName>
        <fullName evidence="2">Uncharacterized protein</fullName>
    </submittedName>
</protein>
<keyword evidence="1" id="KW-0812">Transmembrane</keyword>
<feature type="transmembrane region" description="Helical" evidence="1">
    <location>
        <begin position="6"/>
        <end position="24"/>
    </location>
</feature>
<gene>
    <name evidence="2" type="ORF">UX47_C0006G0031</name>
</gene>
<keyword evidence="1" id="KW-1133">Transmembrane helix</keyword>